<evidence type="ECO:0000313" key="3">
    <source>
        <dbReference type="Proteomes" id="UP000319852"/>
    </source>
</evidence>
<sequence>MPRVDVSVSCPVFESFRVQQVAGMFDVPLEAQSHESFSVELPELEEPWEVGLIVGPSGSGKSTVARAAYREQLYQRADWPTDRAVIDCFEHLPIERVVELFTAVGFSSPPSWVKPYAVLSNGEQFRCDLVSALGAGCGALGASSQIPARTCSEPVKPAPSAHQPAPIIFDEFTSVVDRNVAKACSTAIAKGVRRGSLPRFVAVTCHYDVAEWLEADWVLDMATGTLTRRRLRRPRLELAIHRCGLAAWEPFARHHYLSGSLNRVARCYLATWSGVPVAFAATLPVIGRRAHRRFTRLVTLPDFQGMGIGTRVLAEVASLHRELGHRVNITSSHPSLIRHCRSSSLWKAVSVNKLGRRHGSRISAGYRSSAGRAVVSFEYQGS</sequence>
<dbReference type="Pfam" id="PF00583">
    <property type="entry name" value="Acetyltransf_1"/>
    <property type="match status" value="1"/>
</dbReference>
<proteinExistence type="predicted"/>
<dbReference type="CDD" id="cd00267">
    <property type="entry name" value="ABC_ATPase"/>
    <property type="match status" value="1"/>
</dbReference>
<dbReference type="Proteomes" id="UP000319852">
    <property type="component" value="Chromosome"/>
</dbReference>
<protein>
    <recommendedName>
        <fullName evidence="1">N-acetyltransferase domain-containing protein</fullName>
    </recommendedName>
</protein>
<name>A0A517N297_9BACT</name>
<dbReference type="SUPFAM" id="SSF52540">
    <property type="entry name" value="P-loop containing nucleoside triphosphate hydrolases"/>
    <property type="match status" value="1"/>
</dbReference>
<dbReference type="GO" id="GO:0016747">
    <property type="term" value="F:acyltransferase activity, transferring groups other than amino-acyl groups"/>
    <property type="evidence" value="ECO:0007669"/>
    <property type="project" value="InterPro"/>
</dbReference>
<dbReference type="KEGG" id="amob:HG15A2_46220"/>
<dbReference type="InterPro" id="IPR027417">
    <property type="entry name" value="P-loop_NTPase"/>
</dbReference>
<dbReference type="InterPro" id="IPR003593">
    <property type="entry name" value="AAA+_ATPase"/>
</dbReference>
<dbReference type="PROSITE" id="PS51186">
    <property type="entry name" value="GNAT"/>
    <property type="match status" value="1"/>
</dbReference>
<dbReference type="SUPFAM" id="SSF55729">
    <property type="entry name" value="Acyl-CoA N-acyltransferases (Nat)"/>
    <property type="match status" value="1"/>
</dbReference>
<feature type="domain" description="N-acetyltransferase" evidence="1">
    <location>
        <begin position="227"/>
        <end position="378"/>
    </location>
</feature>
<reference evidence="2 3" key="1">
    <citation type="submission" date="2019-02" db="EMBL/GenBank/DDBJ databases">
        <title>Deep-cultivation of Planctomycetes and their phenomic and genomic characterization uncovers novel biology.</title>
        <authorList>
            <person name="Wiegand S."/>
            <person name="Jogler M."/>
            <person name="Boedeker C."/>
            <person name="Pinto D."/>
            <person name="Vollmers J."/>
            <person name="Rivas-Marin E."/>
            <person name="Kohn T."/>
            <person name="Peeters S.H."/>
            <person name="Heuer A."/>
            <person name="Rast P."/>
            <person name="Oberbeckmann S."/>
            <person name="Bunk B."/>
            <person name="Jeske O."/>
            <person name="Meyerdierks A."/>
            <person name="Storesund J.E."/>
            <person name="Kallscheuer N."/>
            <person name="Luecker S."/>
            <person name="Lage O.M."/>
            <person name="Pohl T."/>
            <person name="Merkel B.J."/>
            <person name="Hornburger P."/>
            <person name="Mueller R.-W."/>
            <person name="Bruemmer F."/>
            <person name="Labrenz M."/>
            <person name="Spormann A.M."/>
            <person name="Op den Camp H."/>
            <person name="Overmann J."/>
            <person name="Amann R."/>
            <person name="Jetten M.S.M."/>
            <person name="Mascher T."/>
            <person name="Medema M.H."/>
            <person name="Devos D.P."/>
            <person name="Kaster A.-K."/>
            <person name="Ovreas L."/>
            <person name="Rohde M."/>
            <person name="Galperin M.Y."/>
            <person name="Jogler C."/>
        </authorList>
    </citation>
    <scope>NUCLEOTIDE SEQUENCE [LARGE SCALE GENOMIC DNA]</scope>
    <source>
        <strain evidence="2 3">HG15A2</strain>
    </source>
</reference>
<dbReference type="RefSeq" id="WP_145063356.1">
    <property type="nucleotide sequence ID" value="NZ_CP036263.1"/>
</dbReference>
<dbReference type="AlphaFoldDB" id="A0A517N297"/>
<evidence type="ECO:0000313" key="2">
    <source>
        <dbReference type="EMBL" id="QDT01280.1"/>
    </source>
</evidence>
<dbReference type="OrthoDB" id="256817at2"/>
<dbReference type="InterPro" id="IPR000182">
    <property type="entry name" value="GNAT_dom"/>
</dbReference>
<evidence type="ECO:0000259" key="1">
    <source>
        <dbReference type="PROSITE" id="PS51186"/>
    </source>
</evidence>
<keyword evidence="3" id="KW-1185">Reference proteome</keyword>
<dbReference type="EMBL" id="CP036263">
    <property type="protein sequence ID" value="QDT01280.1"/>
    <property type="molecule type" value="Genomic_DNA"/>
</dbReference>
<accession>A0A517N297</accession>
<dbReference type="Gene3D" id="3.40.630.30">
    <property type="match status" value="1"/>
</dbReference>
<organism evidence="2 3">
    <name type="scientific">Adhaeretor mobilis</name>
    <dbReference type="NCBI Taxonomy" id="1930276"/>
    <lineage>
        <taxon>Bacteria</taxon>
        <taxon>Pseudomonadati</taxon>
        <taxon>Planctomycetota</taxon>
        <taxon>Planctomycetia</taxon>
        <taxon>Pirellulales</taxon>
        <taxon>Lacipirellulaceae</taxon>
        <taxon>Adhaeretor</taxon>
    </lineage>
</organism>
<dbReference type="CDD" id="cd04301">
    <property type="entry name" value="NAT_SF"/>
    <property type="match status" value="1"/>
</dbReference>
<dbReference type="SMART" id="SM00382">
    <property type="entry name" value="AAA"/>
    <property type="match status" value="1"/>
</dbReference>
<gene>
    <name evidence="2" type="ORF">HG15A2_46220</name>
</gene>
<dbReference type="InterPro" id="IPR016181">
    <property type="entry name" value="Acyl_CoA_acyltransferase"/>
</dbReference>
<dbReference type="Gene3D" id="3.40.50.300">
    <property type="entry name" value="P-loop containing nucleotide triphosphate hydrolases"/>
    <property type="match status" value="1"/>
</dbReference>